<evidence type="ECO:0000313" key="1">
    <source>
        <dbReference type="EMBL" id="QPB83507.1"/>
    </source>
</evidence>
<organism evidence="1 2">
    <name type="scientific">Pseudoalteromonas rubra</name>
    <dbReference type="NCBI Taxonomy" id="43658"/>
    <lineage>
        <taxon>Bacteria</taxon>
        <taxon>Pseudomonadati</taxon>
        <taxon>Pseudomonadota</taxon>
        <taxon>Gammaproteobacteria</taxon>
        <taxon>Alteromonadales</taxon>
        <taxon>Pseudoalteromonadaceae</taxon>
        <taxon>Pseudoalteromonas</taxon>
    </lineage>
</organism>
<dbReference type="Proteomes" id="UP000305729">
    <property type="component" value="Chromosome 1"/>
</dbReference>
<dbReference type="EMBL" id="CP045429">
    <property type="protein sequence ID" value="QPB83507.1"/>
    <property type="molecule type" value="Genomic_DNA"/>
</dbReference>
<name>A0A5S3V3U1_9GAMM</name>
<reference evidence="1 2" key="1">
    <citation type="submission" date="2019-10" db="EMBL/GenBank/DDBJ databases">
        <title>Pseudoalteromonas rubra S4059.</title>
        <authorList>
            <person name="Paulsen S."/>
            <person name="Wang X."/>
        </authorList>
    </citation>
    <scope>NUCLEOTIDE SEQUENCE [LARGE SCALE GENOMIC DNA]</scope>
    <source>
        <strain evidence="1 2">S4059</strain>
    </source>
</reference>
<protein>
    <submittedName>
        <fullName evidence="1">Uncharacterized protein</fullName>
    </submittedName>
</protein>
<sequence>MTTLYVIEGPVTVTTKKLIMRLLGVVVGIAFILIGLWVLINPIYGDLTEVLNQIFQILLGSMFLFYEVTVSATSQERIKALNSKPIVMHGGIAKQANHTFYIVFGSGRPFNIPAKLNK</sequence>
<evidence type="ECO:0000313" key="2">
    <source>
        <dbReference type="Proteomes" id="UP000305729"/>
    </source>
</evidence>
<gene>
    <name evidence="1" type="ORF">CWC22_011115</name>
</gene>
<dbReference type="RefSeq" id="WP_138536536.1">
    <property type="nucleotide sequence ID" value="NZ_CP045429.1"/>
</dbReference>
<proteinExistence type="predicted"/>
<accession>A0A5S3V3U1</accession>
<dbReference type="AlphaFoldDB" id="A0A5S3V3U1"/>